<evidence type="ECO:0000256" key="3">
    <source>
        <dbReference type="ARBA" id="ARBA00022777"/>
    </source>
</evidence>
<proteinExistence type="predicted"/>
<name>A0A9X1FYQ3_9RHOB</name>
<comment type="caution">
    <text evidence="6">The sequence shown here is derived from an EMBL/GenBank/DDBJ whole genome shotgun (WGS) entry which is preliminary data.</text>
</comment>
<keyword evidence="2" id="KW-0547">Nucleotide-binding</keyword>
<evidence type="ECO:0000313" key="7">
    <source>
        <dbReference type="Proteomes" id="UP001138661"/>
    </source>
</evidence>
<dbReference type="EMBL" id="JAHXDN010000006">
    <property type="protein sequence ID" value="MBW4710121.1"/>
    <property type="molecule type" value="Genomic_DNA"/>
</dbReference>
<gene>
    <name evidence="6" type="ORF">KX928_20235</name>
</gene>
<keyword evidence="4" id="KW-0067">ATP-binding</keyword>
<dbReference type="CDD" id="cd01167">
    <property type="entry name" value="bac_FRK"/>
    <property type="match status" value="1"/>
</dbReference>
<evidence type="ECO:0000256" key="1">
    <source>
        <dbReference type="ARBA" id="ARBA00022679"/>
    </source>
</evidence>
<keyword evidence="3 6" id="KW-0418">Kinase</keyword>
<dbReference type="PANTHER" id="PTHR43085:SF1">
    <property type="entry name" value="PSEUDOURIDINE KINASE-RELATED"/>
    <property type="match status" value="1"/>
</dbReference>
<evidence type="ECO:0000256" key="2">
    <source>
        <dbReference type="ARBA" id="ARBA00022741"/>
    </source>
</evidence>
<dbReference type="PANTHER" id="PTHR43085">
    <property type="entry name" value="HEXOKINASE FAMILY MEMBER"/>
    <property type="match status" value="1"/>
</dbReference>
<dbReference type="RefSeq" id="WP_219506308.1">
    <property type="nucleotide sequence ID" value="NZ_JAHXDN010000006.1"/>
</dbReference>
<protein>
    <submittedName>
        <fullName evidence="6">Carbohydrate kinase</fullName>
    </submittedName>
</protein>
<dbReference type="GO" id="GO:0016301">
    <property type="term" value="F:kinase activity"/>
    <property type="evidence" value="ECO:0007669"/>
    <property type="project" value="UniProtKB-KW"/>
</dbReference>
<dbReference type="Proteomes" id="UP001138661">
    <property type="component" value="Unassembled WGS sequence"/>
</dbReference>
<dbReference type="InterPro" id="IPR002173">
    <property type="entry name" value="Carboh/pur_kinase_PfkB_CS"/>
</dbReference>
<evidence type="ECO:0000256" key="4">
    <source>
        <dbReference type="ARBA" id="ARBA00022840"/>
    </source>
</evidence>
<dbReference type="InterPro" id="IPR011611">
    <property type="entry name" value="PfkB_dom"/>
</dbReference>
<feature type="domain" description="Carbohydrate kinase PfkB" evidence="5">
    <location>
        <begin position="2"/>
        <end position="303"/>
    </location>
</feature>
<dbReference type="Pfam" id="PF00294">
    <property type="entry name" value="PfkB"/>
    <property type="match status" value="1"/>
</dbReference>
<accession>A0A9X1FYQ3</accession>
<dbReference type="PROSITE" id="PS00584">
    <property type="entry name" value="PFKB_KINASES_2"/>
    <property type="match status" value="1"/>
</dbReference>
<sequence length="309" mass="32455">MILCCGEALIDMIPAVSDQGQNCFVPHSGGAVFNTSIALGRLGAATGFVTGLSTDLFGTQLTQSLSDSKVDCSLAVYSNLPSTLAFVQLNNGQATYTFYDENTAGRSLTPNQLPDVPDDVSALFFGGISLISEPCAEFYAALALREADDRLIMLDPNIRAAFVQDETRYRERLERMIAVANIVKVSDEDLDWIVPGDQDLAGRARALCAKGPHVVIVTRGGEGAMAFLSDGTQTDVPAHRVAIVDTVGAGDTFNAGVLAKLSERGLLNASGVRRIGAADMSEALSFGASVAAVTVGRAGANPPWAHELS</sequence>
<dbReference type="AlphaFoldDB" id="A0A9X1FYQ3"/>
<keyword evidence="7" id="KW-1185">Reference proteome</keyword>
<organism evidence="6 7">
    <name type="scientific">Roseobacter insulae</name>
    <dbReference type="NCBI Taxonomy" id="2859783"/>
    <lineage>
        <taxon>Bacteria</taxon>
        <taxon>Pseudomonadati</taxon>
        <taxon>Pseudomonadota</taxon>
        <taxon>Alphaproteobacteria</taxon>
        <taxon>Rhodobacterales</taxon>
        <taxon>Roseobacteraceae</taxon>
        <taxon>Roseobacter</taxon>
    </lineage>
</organism>
<evidence type="ECO:0000259" key="5">
    <source>
        <dbReference type="Pfam" id="PF00294"/>
    </source>
</evidence>
<dbReference type="GO" id="GO:0005524">
    <property type="term" value="F:ATP binding"/>
    <property type="evidence" value="ECO:0007669"/>
    <property type="project" value="UniProtKB-KW"/>
</dbReference>
<reference evidence="6" key="1">
    <citation type="submission" date="2021-07" db="EMBL/GenBank/DDBJ databases">
        <title>Roseobacter insulae sp. nov., isolated from a tidal flat.</title>
        <authorList>
            <person name="Park S."/>
            <person name="Yoon J.-H."/>
        </authorList>
    </citation>
    <scope>NUCLEOTIDE SEQUENCE</scope>
    <source>
        <strain evidence="6">YSTF-M11</strain>
    </source>
</reference>
<keyword evidence="1" id="KW-0808">Transferase</keyword>
<dbReference type="InterPro" id="IPR050306">
    <property type="entry name" value="PfkB_Carbo_kinase"/>
</dbReference>
<evidence type="ECO:0000313" key="6">
    <source>
        <dbReference type="EMBL" id="MBW4710121.1"/>
    </source>
</evidence>